<dbReference type="Gene3D" id="1.10.357.10">
    <property type="entry name" value="Tetracycline Repressor, domain 2"/>
    <property type="match status" value="1"/>
</dbReference>
<comment type="caution">
    <text evidence="7">The sequence shown here is derived from an EMBL/GenBank/DDBJ whole genome shotgun (WGS) entry which is preliminary data.</text>
</comment>
<feature type="DNA-binding region" description="H-T-H motif" evidence="5">
    <location>
        <begin position="29"/>
        <end position="48"/>
    </location>
</feature>
<reference evidence="8" key="1">
    <citation type="journal article" date="2019" name="Int. J. Syst. Evol. Microbiol.">
        <title>The Global Catalogue of Microorganisms (GCM) 10K type strain sequencing project: providing services to taxonomists for standard genome sequencing and annotation.</title>
        <authorList>
            <consortium name="The Broad Institute Genomics Platform"/>
            <consortium name="The Broad Institute Genome Sequencing Center for Infectious Disease"/>
            <person name="Wu L."/>
            <person name="Ma J."/>
        </authorList>
    </citation>
    <scope>NUCLEOTIDE SEQUENCE [LARGE SCALE GENOMIC DNA]</scope>
    <source>
        <strain evidence="8">CCUG 59778</strain>
    </source>
</reference>
<keyword evidence="8" id="KW-1185">Reference proteome</keyword>
<evidence type="ECO:0000259" key="6">
    <source>
        <dbReference type="PROSITE" id="PS50977"/>
    </source>
</evidence>
<accession>A0ABW0ESP1</accession>
<dbReference type="InterPro" id="IPR004111">
    <property type="entry name" value="Repressor_TetR_C"/>
</dbReference>
<dbReference type="PANTHER" id="PTHR30055">
    <property type="entry name" value="HTH-TYPE TRANSCRIPTIONAL REGULATOR RUTR"/>
    <property type="match status" value="1"/>
</dbReference>
<keyword evidence="1" id="KW-0678">Repressor</keyword>
<dbReference type="Pfam" id="PF02909">
    <property type="entry name" value="TetR_C_1"/>
    <property type="match status" value="1"/>
</dbReference>
<evidence type="ECO:0000313" key="8">
    <source>
        <dbReference type="Proteomes" id="UP001596157"/>
    </source>
</evidence>
<dbReference type="InterPro" id="IPR001647">
    <property type="entry name" value="HTH_TetR"/>
</dbReference>
<keyword evidence="3 5" id="KW-0238">DNA-binding</keyword>
<dbReference type="Proteomes" id="UP001596157">
    <property type="component" value="Unassembled WGS sequence"/>
</dbReference>
<evidence type="ECO:0000256" key="2">
    <source>
        <dbReference type="ARBA" id="ARBA00023015"/>
    </source>
</evidence>
<dbReference type="PRINTS" id="PR00455">
    <property type="entry name" value="HTHTETR"/>
</dbReference>
<dbReference type="EMBL" id="JBHSKF010000009">
    <property type="protein sequence ID" value="MFC5289050.1"/>
    <property type="molecule type" value="Genomic_DNA"/>
</dbReference>
<evidence type="ECO:0000313" key="7">
    <source>
        <dbReference type="EMBL" id="MFC5289050.1"/>
    </source>
</evidence>
<dbReference type="Gene3D" id="1.10.10.60">
    <property type="entry name" value="Homeodomain-like"/>
    <property type="match status" value="1"/>
</dbReference>
<dbReference type="InterPro" id="IPR009057">
    <property type="entry name" value="Homeodomain-like_sf"/>
</dbReference>
<dbReference type="SUPFAM" id="SSF48498">
    <property type="entry name" value="Tetracyclin repressor-like, C-terminal domain"/>
    <property type="match status" value="1"/>
</dbReference>
<dbReference type="SUPFAM" id="SSF46689">
    <property type="entry name" value="Homeodomain-like"/>
    <property type="match status" value="1"/>
</dbReference>
<name>A0ABW0ESP1_9PSEU</name>
<evidence type="ECO:0000256" key="5">
    <source>
        <dbReference type="PROSITE-ProRule" id="PRU00335"/>
    </source>
</evidence>
<dbReference type="PRINTS" id="PR00400">
    <property type="entry name" value="TETREPRESSOR"/>
</dbReference>
<gene>
    <name evidence="7" type="ORF">ACFPM7_18530</name>
</gene>
<proteinExistence type="predicted"/>
<organism evidence="7 8">
    <name type="scientific">Actinokineospora guangxiensis</name>
    <dbReference type="NCBI Taxonomy" id="1490288"/>
    <lineage>
        <taxon>Bacteria</taxon>
        <taxon>Bacillati</taxon>
        <taxon>Actinomycetota</taxon>
        <taxon>Actinomycetes</taxon>
        <taxon>Pseudonocardiales</taxon>
        <taxon>Pseudonocardiaceae</taxon>
        <taxon>Actinokineospora</taxon>
    </lineage>
</organism>
<keyword evidence="4" id="KW-0804">Transcription</keyword>
<protein>
    <submittedName>
        <fullName evidence="7">TetR/AcrR family transcriptional regulator</fullName>
    </submittedName>
</protein>
<keyword evidence="2" id="KW-0805">Transcription regulation</keyword>
<feature type="domain" description="HTH tetR-type" evidence="6">
    <location>
        <begin position="6"/>
        <end position="66"/>
    </location>
</feature>
<evidence type="ECO:0000256" key="1">
    <source>
        <dbReference type="ARBA" id="ARBA00022491"/>
    </source>
</evidence>
<dbReference type="InterPro" id="IPR003012">
    <property type="entry name" value="Tet_transcr_reg_TetR"/>
</dbReference>
<evidence type="ECO:0000256" key="4">
    <source>
        <dbReference type="ARBA" id="ARBA00023163"/>
    </source>
</evidence>
<dbReference type="RefSeq" id="WP_378248895.1">
    <property type="nucleotide sequence ID" value="NZ_JBHSKF010000009.1"/>
</dbReference>
<evidence type="ECO:0000256" key="3">
    <source>
        <dbReference type="ARBA" id="ARBA00023125"/>
    </source>
</evidence>
<dbReference type="InterPro" id="IPR050109">
    <property type="entry name" value="HTH-type_TetR-like_transc_reg"/>
</dbReference>
<dbReference type="PANTHER" id="PTHR30055:SF151">
    <property type="entry name" value="TRANSCRIPTIONAL REGULATORY PROTEIN"/>
    <property type="match status" value="1"/>
</dbReference>
<dbReference type="InterPro" id="IPR036271">
    <property type="entry name" value="Tet_transcr_reg_TetR-rel_C_sf"/>
</dbReference>
<sequence length="218" mass="23856">MPQRPPLTRARVVDAAARVADEGGLAKVSMRNVGRELGVEAMSLYHHVKDKAALLDGLADWIYTRIDLPERATPWRPAMAARAASTRGALAAHPWSLALVDTRRVPGPHVLRHNDAVLGFLRRDGFPLPLATHAFSAIDAYVYGFVVTELNLPFDPAGSVDAFVDNVSALIPAERYPYLAELVAAHAEERGYSYAEEFEYGLDLILDSVEVRLREAGG</sequence>
<dbReference type="PROSITE" id="PS50977">
    <property type="entry name" value="HTH_TETR_2"/>
    <property type="match status" value="1"/>
</dbReference>
<dbReference type="Pfam" id="PF00440">
    <property type="entry name" value="TetR_N"/>
    <property type="match status" value="1"/>
</dbReference>